<reference evidence="1" key="1">
    <citation type="submission" date="2021-02" db="EMBL/GenBank/DDBJ databases">
        <authorList>
            <person name="Dougan E. K."/>
            <person name="Rhodes N."/>
            <person name="Thang M."/>
            <person name="Chan C."/>
        </authorList>
    </citation>
    <scope>NUCLEOTIDE SEQUENCE</scope>
</reference>
<protein>
    <submittedName>
        <fullName evidence="1">Uncharacterized protein</fullName>
    </submittedName>
</protein>
<sequence>MTGTASSKQGAESANVLCSWSILEQDITSTLLVLNLQHAARSREIKEPWAKLGSPAIIKSCSSKGMRNIETKRFIILPEARLGQQPGRQCPGPQVYCQLGGGLRQACVSPSSYSKKSGDVAGRVRPELSGRWRNSHKFPAAAELELPCDGY</sequence>
<comment type="caution">
    <text evidence="1">The sequence shown here is derived from an EMBL/GenBank/DDBJ whole genome shotgun (WGS) entry which is preliminary data.</text>
</comment>
<evidence type="ECO:0000313" key="2">
    <source>
        <dbReference type="Proteomes" id="UP000601435"/>
    </source>
</evidence>
<gene>
    <name evidence="1" type="ORF">SNEC2469_LOCUS1247</name>
</gene>
<accession>A0A812IYC2</accession>
<organism evidence="1 2">
    <name type="scientific">Symbiodinium necroappetens</name>
    <dbReference type="NCBI Taxonomy" id="1628268"/>
    <lineage>
        <taxon>Eukaryota</taxon>
        <taxon>Sar</taxon>
        <taxon>Alveolata</taxon>
        <taxon>Dinophyceae</taxon>
        <taxon>Suessiales</taxon>
        <taxon>Symbiodiniaceae</taxon>
        <taxon>Symbiodinium</taxon>
    </lineage>
</organism>
<proteinExistence type="predicted"/>
<keyword evidence="2" id="KW-1185">Reference proteome</keyword>
<name>A0A812IYC2_9DINO</name>
<evidence type="ECO:0000313" key="1">
    <source>
        <dbReference type="EMBL" id="CAE7193255.1"/>
    </source>
</evidence>
<dbReference type="Proteomes" id="UP000601435">
    <property type="component" value="Unassembled WGS sequence"/>
</dbReference>
<dbReference type="AlphaFoldDB" id="A0A812IYC2"/>
<dbReference type="EMBL" id="CAJNJA010005575">
    <property type="protein sequence ID" value="CAE7193255.1"/>
    <property type="molecule type" value="Genomic_DNA"/>
</dbReference>